<accession>A0A8J2L7V0</accession>
<evidence type="ECO:0000313" key="3">
    <source>
        <dbReference type="Proteomes" id="UP000708208"/>
    </source>
</evidence>
<evidence type="ECO:0000256" key="1">
    <source>
        <dbReference type="SAM" id="Phobius"/>
    </source>
</evidence>
<organism evidence="2 3">
    <name type="scientific">Allacma fusca</name>
    <dbReference type="NCBI Taxonomy" id="39272"/>
    <lineage>
        <taxon>Eukaryota</taxon>
        <taxon>Metazoa</taxon>
        <taxon>Ecdysozoa</taxon>
        <taxon>Arthropoda</taxon>
        <taxon>Hexapoda</taxon>
        <taxon>Collembola</taxon>
        <taxon>Symphypleona</taxon>
        <taxon>Sminthuridae</taxon>
        <taxon>Allacma</taxon>
    </lineage>
</organism>
<name>A0A8J2L7V0_9HEXA</name>
<reference evidence="2" key="1">
    <citation type="submission" date="2021-06" db="EMBL/GenBank/DDBJ databases">
        <authorList>
            <person name="Hodson N. C."/>
            <person name="Mongue J. A."/>
            <person name="Jaron S. K."/>
        </authorList>
    </citation>
    <scope>NUCLEOTIDE SEQUENCE</scope>
</reference>
<feature type="non-terminal residue" evidence="2">
    <location>
        <position position="77"/>
    </location>
</feature>
<protein>
    <submittedName>
        <fullName evidence="2">Uncharacterized protein</fullName>
    </submittedName>
</protein>
<proteinExistence type="predicted"/>
<keyword evidence="1" id="KW-0812">Transmembrane</keyword>
<keyword evidence="1" id="KW-1133">Transmembrane helix</keyword>
<dbReference type="Proteomes" id="UP000708208">
    <property type="component" value="Unassembled WGS sequence"/>
</dbReference>
<dbReference type="AlphaFoldDB" id="A0A8J2L7V0"/>
<keyword evidence="1" id="KW-0472">Membrane</keyword>
<sequence length="77" mass="8847">MFFENISERLSVEIGSLRFLSRSEFCYTTLFKNCRQIQLLIIIFNSGYAPVVHLLKLLSMGVAILCGYLGIRHVSKF</sequence>
<keyword evidence="3" id="KW-1185">Reference proteome</keyword>
<evidence type="ECO:0000313" key="2">
    <source>
        <dbReference type="EMBL" id="CAG7817323.1"/>
    </source>
</evidence>
<comment type="caution">
    <text evidence="2">The sequence shown here is derived from an EMBL/GenBank/DDBJ whole genome shotgun (WGS) entry which is preliminary data.</text>
</comment>
<gene>
    <name evidence="2" type="ORF">AFUS01_LOCUS27896</name>
</gene>
<dbReference type="EMBL" id="CAJVCH010391398">
    <property type="protein sequence ID" value="CAG7817323.1"/>
    <property type="molecule type" value="Genomic_DNA"/>
</dbReference>
<feature type="transmembrane region" description="Helical" evidence="1">
    <location>
        <begin position="54"/>
        <end position="71"/>
    </location>
</feature>